<evidence type="ECO:0000313" key="2">
    <source>
        <dbReference type="Proteomes" id="UP001148662"/>
    </source>
</evidence>
<proteinExistence type="predicted"/>
<keyword evidence="2" id="KW-1185">Reference proteome</keyword>
<gene>
    <name evidence="1" type="ORF">NM688_g7615</name>
</gene>
<organism evidence="1 2">
    <name type="scientific">Phlebia brevispora</name>
    <dbReference type="NCBI Taxonomy" id="194682"/>
    <lineage>
        <taxon>Eukaryota</taxon>
        <taxon>Fungi</taxon>
        <taxon>Dikarya</taxon>
        <taxon>Basidiomycota</taxon>
        <taxon>Agaricomycotina</taxon>
        <taxon>Agaricomycetes</taxon>
        <taxon>Polyporales</taxon>
        <taxon>Meruliaceae</taxon>
        <taxon>Phlebia</taxon>
    </lineage>
</organism>
<evidence type="ECO:0000313" key="1">
    <source>
        <dbReference type="EMBL" id="KAJ3531132.1"/>
    </source>
</evidence>
<reference evidence="1" key="1">
    <citation type="submission" date="2022-07" db="EMBL/GenBank/DDBJ databases">
        <title>Genome Sequence of Phlebia brevispora.</title>
        <authorList>
            <person name="Buettner E."/>
        </authorList>
    </citation>
    <scope>NUCLEOTIDE SEQUENCE</scope>
    <source>
        <strain evidence="1">MPL23</strain>
    </source>
</reference>
<comment type="caution">
    <text evidence="1">The sequence shown here is derived from an EMBL/GenBank/DDBJ whole genome shotgun (WGS) entry which is preliminary data.</text>
</comment>
<sequence>MTSIHDYAAVGRNRLNSETASEEQPAAPRRDENRSLRRQDPAEKEAKHPHKRSPSPSESSGRGNFYPITWRVIGGGVLMGGPRDVCQAYLAGGCKNGLDCKFSHPSAADELEHAVAFSPPLEPYYPPVDQWSPISPLYINPFVAAQMVPPSPVTEDGYDDSPKALTIDTLVARPAAQYFPARVVLDGNTLTPRDSIFSDTYNLTEDNASLPPNSRSPSPEPSPADDVGARNIVRPVSTPPYTSSTFSKVVRLFAAEMP</sequence>
<dbReference type="Proteomes" id="UP001148662">
    <property type="component" value="Unassembled WGS sequence"/>
</dbReference>
<protein>
    <submittedName>
        <fullName evidence="1">Uncharacterized protein</fullName>
    </submittedName>
</protein>
<dbReference type="EMBL" id="JANHOG010001824">
    <property type="protein sequence ID" value="KAJ3531132.1"/>
    <property type="molecule type" value="Genomic_DNA"/>
</dbReference>
<accession>A0ACC1S3F6</accession>
<name>A0ACC1S3F6_9APHY</name>